<evidence type="ECO:0008006" key="3">
    <source>
        <dbReference type="Google" id="ProtNLM"/>
    </source>
</evidence>
<accession>A0A2V4RNG0</accession>
<dbReference type="EMBL" id="NKUB01000005">
    <property type="protein sequence ID" value="PYD70175.1"/>
    <property type="molecule type" value="Genomic_DNA"/>
</dbReference>
<sequence length="94" mass="10431">MLSDNVNATPIAHHNRMIFMTSPARDSADTTDDRLRQHIHDIRGHLSPAMLRADSLALSKDERTRQAAQDILAALDAATGELSAMRRLLTARRS</sequence>
<gene>
    <name evidence="1" type="ORF">CFR76_06335</name>
</gene>
<name>A0A2V4RNG0_9PROT</name>
<evidence type="ECO:0000313" key="2">
    <source>
        <dbReference type="Proteomes" id="UP000247371"/>
    </source>
</evidence>
<protein>
    <recommendedName>
        <fullName evidence="3">Histidine kinase</fullName>
    </recommendedName>
</protein>
<proteinExistence type="predicted"/>
<organism evidence="1 2">
    <name type="scientific">Komagataeibacter swingsii</name>
    <dbReference type="NCBI Taxonomy" id="215220"/>
    <lineage>
        <taxon>Bacteria</taxon>
        <taxon>Pseudomonadati</taxon>
        <taxon>Pseudomonadota</taxon>
        <taxon>Alphaproteobacteria</taxon>
        <taxon>Acetobacterales</taxon>
        <taxon>Acetobacteraceae</taxon>
        <taxon>Komagataeibacter</taxon>
    </lineage>
</organism>
<dbReference type="Proteomes" id="UP000247371">
    <property type="component" value="Unassembled WGS sequence"/>
</dbReference>
<keyword evidence="2" id="KW-1185">Reference proteome</keyword>
<evidence type="ECO:0000313" key="1">
    <source>
        <dbReference type="EMBL" id="PYD70175.1"/>
    </source>
</evidence>
<comment type="caution">
    <text evidence="1">The sequence shown here is derived from an EMBL/GenBank/DDBJ whole genome shotgun (WGS) entry which is preliminary data.</text>
</comment>
<reference evidence="1 2" key="1">
    <citation type="submission" date="2017-07" db="EMBL/GenBank/DDBJ databases">
        <title>A draft genome sequence of Komagataeibacter swingsii LMG 22125.</title>
        <authorList>
            <person name="Skraban J."/>
            <person name="Cleenwerck I."/>
            <person name="Vandamme P."/>
            <person name="Trcek J."/>
        </authorList>
    </citation>
    <scope>NUCLEOTIDE SEQUENCE [LARGE SCALE GENOMIC DNA]</scope>
    <source>
        <strain evidence="1 2">LMG 22125</strain>
    </source>
</reference>
<dbReference type="AlphaFoldDB" id="A0A2V4RNG0"/>